<comment type="caution">
    <text evidence="2">The sequence shown here is derived from an EMBL/GenBank/DDBJ whole genome shotgun (WGS) entry which is preliminary data.</text>
</comment>
<keyword evidence="1" id="KW-0732">Signal</keyword>
<evidence type="ECO:0000256" key="1">
    <source>
        <dbReference type="SAM" id="SignalP"/>
    </source>
</evidence>
<dbReference type="EMBL" id="JAYGIL010000003">
    <property type="protein sequence ID" value="MEA5401799.1"/>
    <property type="molecule type" value="Genomic_DNA"/>
</dbReference>
<feature type="chain" id="PRO_5045568574" description="Outer membrane lipoprotein-sorting protein" evidence="1">
    <location>
        <begin position="21"/>
        <end position="241"/>
    </location>
</feature>
<evidence type="ECO:0000313" key="3">
    <source>
        <dbReference type="Proteomes" id="UP001303899"/>
    </source>
</evidence>
<feature type="signal peptide" evidence="1">
    <location>
        <begin position="1"/>
        <end position="20"/>
    </location>
</feature>
<reference evidence="2 3" key="1">
    <citation type="submission" date="2023-12" db="EMBL/GenBank/DDBJ databases">
        <title>Novel species of the genus Arcicella isolated from rivers.</title>
        <authorList>
            <person name="Lu H."/>
        </authorList>
    </citation>
    <scope>NUCLEOTIDE SEQUENCE [LARGE SCALE GENOMIC DNA]</scope>
    <source>
        <strain evidence="2 3">DC2W</strain>
    </source>
</reference>
<organism evidence="2 3">
    <name type="scientific">Arcicella gelida</name>
    <dbReference type="NCBI Taxonomy" id="2984195"/>
    <lineage>
        <taxon>Bacteria</taxon>
        <taxon>Pseudomonadati</taxon>
        <taxon>Bacteroidota</taxon>
        <taxon>Cytophagia</taxon>
        <taxon>Cytophagales</taxon>
        <taxon>Flectobacillaceae</taxon>
        <taxon>Arcicella</taxon>
    </lineage>
</organism>
<evidence type="ECO:0008006" key="4">
    <source>
        <dbReference type="Google" id="ProtNLM"/>
    </source>
</evidence>
<accession>A0ABU5S058</accession>
<proteinExistence type="predicted"/>
<gene>
    <name evidence="2" type="ORF">VB776_02655</name>
</gene>
<name>A0ABU5S058_9BACT</name>
<evidence type="ECO:0000313" key="2">
    <source>
        <dbReference type="EMBL" id="MEA5401799.1"/>
    </source>
</evidence>
<dbReference type="RefSeq" id="WP_323325755.1">
    <property type="nucleotide sequence ID" value="NZ_JAYGIL010000003.1"/>
</dbReference>
<sequence length="241" mass="27502">MKKLSIITLMMSLFVINAFAQSPDTIFNKYYQSTGGLPLWKKVKTYTLKQSFVANAVTDYDMEVKASLADKSMLKTKTIMKRSFIYGVGTADAFLKIPTGSRDKAIVYDVKDLSAKEQSNMKREVDDFLLPFLNYQQKGYIATYVGLETVATQKVHHIELKGKEIKYDLYFDSTTNLLSSMKYKLSTGEEITQEFTTYATSEFGIKYPSVGTYYSSIDKKKVKLTSQIIFNPTFEVTTFKR</sequence>
<keyword evidence="3" id="KW-1185">Reference proteome</keyword>
<protein>
    <recommendedName>
        <fullName evidence="4">Outer membrane lipoprotein-sorting protein</fullName>
    </recommendedName>
</protein>
<dbReference type="Proteomes" id="UP001303899">
    <property type="component" value="Unassembled WGS sequence"/>
</dbReference>